<proteinExistence type="inferred from homology"/>
<protein>
    <recommendedName>
        <fullName evidence="6">RNA polymerase sigma factor</fullName>
    </recommendedName>
</protein>
<evidence type="ECO:0000256" key="5">
    <source>
        <dbReference type="ARBA" id="ARBA00023163"/>
    </source>
</evidence>
<dbReference type="GO" id="GO:0016987">
    <property type="term" value="F:sigma factor activity"/>
    <property type="evidence" value="ECO:0007669"/>
    <property type="project" value="UniProtKB-KW"/>
</dbReference>
<evidence type="ECO:0000256" key="1">
    <source>
        <dbReference type="ARBA" id="ARBA00010641"/>
    </source>
</evidence>
<keyword evidence="4 6" id="KW-0238">DNA-binding</keyword>
<dbReference type="InterPro" id="IPR014284">
    <property type="entry name" value="RNA_pol_sigma-70_dom"/>
</dbReference>
<keyword evidence="5 6" id="KW-0804">Transcription</keyword>
<keyword evidence="3 6" id="KW-0731">Sigma factor</keyword>
<dbReference type="InterPro" id="IPR000838">
    <property type="entry name" value="RNA_pol_sigma70_ECF_CS"/>
</dbReference>
<evidence type="ECO:0000259" key="7">
    <source>
        <dbReference type="Pfam" id="PF04542"/>
    </source>
</evidence>
<dbReference type="Gene3D" id="1.10.1740.10">
    <property type="match status" value="1"/>
</dbReference>
<dbReference type="SUPFAM" id="SSF88659">
    <property type="entry name" value="Sigma3 and sigma4 domains of RNA polymerase sigma factors"/>
    <property type="match status" value="1"/>
</dbReference>
<keyword evidence="2 6" id="KW-0805">Transcription regulation</keyword>
<dbReference type="AlphaFoldDB" id="A0A936ZLP7"/>
<evidence type="ECO:0000313" key="9">
    <source>
        <dbReference type="EMBL" id="MBL0406913.1"/>
    </source>
</evidence>
<dbReference type="InterPro" id="IPR007627">
    <property type="entry name" value="RNA_pol_sigma70_r2"/>
</dbReference>
<dbReference type="Proteomes" id="UP000605848">
    <property type="component" value="Unassembled WGS sequence"/>
</dbReference>
<accession>A0A936ZLP7</accession>
<dbReference type="Gene3D" id="1.10.10.10">
    <property type="entry name" value="Winged helix-like DNA-binding domain superfamily/Winged helix DNA-binding domain"/>
    <property type="match status" value="1"/>
</dbReference>
<evidence type="ECO:0000256" key="3">
    <source>
        <dbReference type="ARBA" id="ARBA00023082"/>
    </source>
</evidence>
<sequence>MTLSLQGGGTTLAKPVRDHIGQHLRSLYNEVVGNQLPKDLAKLVQRLERAIQARHEVSDPAFMAALMEFVPHLRRMALARTRHADQADDLVQETILRAWDKRSNFHPGSNLEAWLFTIMRNQFFSDCRKNKWEVEDSDGSHAAGQIALPEQVDRLEMQDMSAALAKLPRDQRDVILLVGVDGLSYEEAAKVTGVAVGTMKSRVNRARTRLAHLLGLEREGAGAHRLA</sequence>
<dbReference type="GO" id="GO:0006352">
    <property type="term" value="P:DNA-templated transcription initiation"/>
    <property type="evidence" value="ECO:0007669"/>
    <property type="project" value="InterPro"/>
</dbReference>
<dbReference type="GO" id="GO:0003677">
    <property type="term" value="F:DNA binding"/>
    <property type="evidence" value="ECO:0007669"/>
    <property type="project" value="UniProtKB-KW"/>
</dbReference>
<evidence type="ECO:0000256" key="2">
    <source>
        <dbReference type="ARBA" id="ARBA00023015"/>
    </source>
</evidence>
<dbReference type="PANTHER" id="PTHR43133:SF25">
    <property type="entry name" value="RNA POLYMERASE SIGMA FACTOR RFAY-RELATED"/>
    <property type="match status" value="1"/>
</dbReference>
<dbReference type="RefSeq" id="WP_202063772.1">
    <property type="nucleotide sequence ID" value="NZ_JAEQMY010000055.1"/>
</dbReference>
<dbReference type="PROSITE" id="PS01063">
    <property type="entry name" value="SIGMA70_ECF"/>
    <property type="match status" value="1"/>
</dbReference>
<name>A0A936ZLP7_9HYPH</name>
<reference evidence="9" key="1">
    <citation type="submission" date="2021-01" db="EMBL/GenBank/DDBJ databases">
        <title>Microvirga sp.</title>
        <authorList>
            <person name="Kim M.K."/>
        </authorList>
    </citation>
    <scope>NUCLEOTIDE SEQUENCE</scope>
    <source>
        <strain evidence="9">5420S-16</strain>
    </source>
</reference>
<dbReference type="InterPro" id="IPR036388">
    <property type="entry name" value="WH-like_DNA-bd_sf"/>
</dbReference>
<dbReference type="InterPro" id="IPR039425">
    <property type="entry name" value="RNA_pol_sigma-70-like"/>
</dbReference>
<feature type="domain" description="RNA polymerase sigma-70 region 2" evidence="7">
    <location>
        <begin position="68"/>
        <end position="132"/>
    </location>
</feature>
<dbReference type="InterPro" id="IPR013324">
    <property type="entry name" value="RNA_pol_sigma_r3/r4-like"/>
</dbReference>
<comment type="similarity">
    <text evidence="1 6">Belongs to the sigma-70 factor family. ECF subfamily.</text>
</comment>
<dbReference type="InterPro" id="IPR013325">
    <property type="entry name" value="RNA_pol_sigma_r2"/>
</dbReference>
<keyword evidence="10" id="KW-1185">Reference proteome</keyword>
<dbReference type="InterPro" id="IPR013249">
    <property type="entry name" value="RNA_pol_sigma70_r4_t2"/>
</dbReference>
<dbReference type="PANTHER" id="PTHR43133">
    <property type="entry name" value="RNA POLYMERASE ECF-TYPE SIGMA FACTO"/>
    <property type="match status" value="1"/>
</dbReference>
<dbReference type="NCBIfam" id="TIGR02937">
    <property type="entry name" value="sigma70-ECF"/>
    <property type="match status" value="1"/>
</dbReference>
<dbReference type="SUPFAM" id="SSF88946">
    <property type="entry name" value="Sigma2 domain of RNA polymerase sigma factors"/>
    <property type="match status" value="1"/>
</dbReference>
<comment type="caution">
    <text evidence="9">The sequence shown here is derived from an EMBL/GenBank/DDBJ whole genome shotgun (WGS) entry which is preliminary data.</text>
</comment>
<evidence type="ECO:0000256" key="6">
    <source>
        <dbReference type="RuleBase" id="RU000716"/>
    </source>
</evidence>
<evidence type="ECO:0000256" key="4">
    <source>
        <dbReference type="ARBA" id="ARBA00023125"/>
    </source>
</evidence>
<dbReference type="Pfam" id="PF04542">
    <property type="entry name" value="Sigma70_r2"/>
    <property type="match status" value="1"/>
</dbReference>
<dbReference type="CDD" id="cd06171">
    <property type="entry name" value="Sigma70_r4"/>
    <property type="match status" value="1"/>
</dbReference>
<gene>
    <name evidence="9" type="ORF">JKG68_23500</name>
</gene>
<dbReference type="Pfam" id="PF08281">
    <property type="entry name" value="Sigma70_r4_2"/>
    <property type="match status" value="1"/>
</dbReference>
<dbReference type="EMBL" id="JAEQMY010000055">
    <property type="protein sequence ID" value="MBL0406913.1"/>
    <property type="molecule type" value="Genomic_DNA"/>
</dbReference>
<evidence type="ECO:0000313" key="10">
    <source>
        <dbReference type="Proteomes" id="UP000605848"/>
    </source>
</evidence>
<evidence type="ECO:0000259" key="8">
    <source>
        <dbReference type="Pfam" id="PF08281"/>
    </source>
</evidence>
<organism evidence="9 10">
    <name type="scientific">Microvirga aerilata</name>
    <dbReference type="NCBI Taxonomy" id="670292"/>
    <lineage>
        <taxon>Bacteria</taxon>
        <taxon>Pseudomonadati</taxon>
        <taxon>Pseudomonadota</taxon>
        <taxon>Alphaproteobacteria</taxon>
        <taxon>Hyphomicrobiales</taxon>
        <taxon>Methylobacteriaceae</taxon>
        <taxon>Microvirga</taxon>
    </lineage>
</organism>
<feature type="domain" description="RNA polymerase sigma factor 70 region 4 type 2" evidence="8">
    <location>
        <begin position="160"/>
        <end position="210"/>
    </location>
</feature>